<feature type="transmembrane region" description="Helical" evidence="14">
    <location>
        <begin position="458"/>
        <end position="477"/>
    </location>
</feature>
<dbReference type="Pfam" id="PF03062">
    <property type="entry name" value="MBOAT"/>
    <property type="match status" value="1"/>
</dbReference>
<feature type="transmembrane region" description="Helical" evidence="14">
    <location>
        <begin position="7"/>
        <end position="26"/>
    </location>
</feature>
<gene>
    <name evidence="15" type="ORF">SIL87_16875</name>
</gene>
<accession>A0AAW9DUY0</accession>
<evidence type="ECO:0000256" key="2">
    <source>
        <dbReference type="ARBA" id="ARBA00005182"/>
    </source>
</evidence>
<evidence type="ECO:0000256" key="5">
    <source>
        <dbReference type="ARBA" id="ARBA00022475"/>
    </source>
</evidence>
<name>A0AAW9DUY0_ACIAO</name>
<evidence type="ECO:0000256" key="6">
    <source>
        <dbReference type="ARBA" id="ARBA00022679"/>
    </source>
</evidence>
<comment type="similarity">
    <text evidence="3 13">Belongs to the membrane-bound acyltransferase family.</text>
</comment>
<feature type="transmembrane region" description="Helical" evidence="14">
    <location>
        <begin position="428"/>
        <end position="446"/>
    </location>
</feature>
<comment type="subcellular location">
    <subcellularLocation>
        <location evidence="1">Cell membrane</location>
        <topology evidence="1">Multi-pass membrane protein</topology>
    </subcellularLocation>
</comment>
<reference evidence="15 16" key="1">
    <citation type="submission" date="2023-11" db="EMBL/GenBank/DDBJ databases">
        <title>MicrobeMod: A computational toolkit for identifying prokaryotic methylation and restriction-modification with nanopore sequencing.</title>
        <authorList>
            <person name="Crits-Christoph A."/>
            <person name="Kang S.C."/>
            <person name="Lee H."/>
            <person name="Ostrov N."/>
        </authorList>
    </citation>
    <scope>NUCLEOTIDE SEQUENCE [LARGE SCALE GENOMIC DNA]</scope>
    <source>
        <strain evidence="15 16">DSMZ 700</strain>
    </source>
</reference>
<dbReference type="InterPro" id="IPR024194">
    <property type="entry name" value="Ac/AlaTfrase_AlgI/DltB"/>
</dbReference>
<dbReference type="PANTHER" id="PTHR13285">
    <property type="entry name" value="ACYLTRANSFERASE"/>
    <property type="match status" value="1"/>
</dbReference>
<dbReference type="EMBL" id="JAWXYB010000018">
    <property type="protein sequence ID" value="MDX5932432.1"/>
    <property type="molecule type" value="Genomic_DNA"/>
</dbReference>
<feature type="transmembrane region" description="Helical" evidence="14">
    <location>
        <begin position="321"/>
        <end position="342"/>
    </location>
</feature>
<protein>
    <recommendedName>
        <fullName evidence="4">Probable alginate O-acetylase AlgI</fullName>
    </recommendedName>
    <alternativeName>
        <fullName evidence="12">Alginate biosynthesis protein AlgI</fullName>
    </alternativeName>
</protein>
<keyword evidence="16" id="KW-1185">Reference proteome</keyword>
<keyword evidence="11 13" id="KW-0012">Acyltransferase</keyword>
<sequence length="485" mass="53318">MLFNSPVFVVAFLPLCLGLFALAGWRFGPRAALVVLLAASLVFYGWWKPVFLPLLAGSIVGNYVWVRVMRRAMRRKPLLVAGLAANLGLLGWFKYAGLFAATGASLFGARAPDLGIVLPLGISFFTFQQIMYLVDSYRDETPECGFVDYACFVGFFAHLLAGPIVRPREIVPQFVRHDGRVRSGDLVAGIEMFLLGLAKKLVLADSLARFADPGFRAAAAGHPLSLVEAWVALLAYGAQIYFDFSGYSDMAIGLARMIGIRFPLNFRSPYQARDISDFWRRWNITLSGFLRDYLYIPLGGNRHGEARRNANLMITMLLGGFWHGAAWSFLAWGGLHGIYLIVHQQWRRFGGQMGARLAQGITLLAVLVAWVPFRAESLRASWIMLRGLCGAGGLLLPDLIVKAVPALRLVATPVAVLPYLGAARTMSVVQGVALVGLAWGIILLAPDVHSLRVRGRNAALIAGFAFSVQALFFAPFARPFIYFQF</sequence>
<evidence type="ECO:0000256" key="3">
    <source>
        <dbReference type="ARBA" id="ARBA00010323"/>
    </source>
</evidence>
<evidence type="ECO:0000256" key="1">
    <source>
        <dbReference type="ARBA" id="ARBA00004651"/>
    </source>
</evidence>
<comment type="pathway">
    <text evidence="2">Glycan biosynthesis; alginate biosynthesis.</text>
</comment>
<feature type="transmembrane region" description="Helical" evidence="14">
    <location>
        <begin position="379"/>
        <end position="396"/>
    </location>
</feature>
<feature type="transmembrane region" description="Helical" evidence="14">
    <location>
        <begin position="354"/>
        <end position="373"/>
    </location>
</feature>
<evidence type="ECO:0000256" key="12">
    <source>
        <dbReference type="ARBA" id="ARBA00031030"/>
    </source>
</evidence>
<dbReference type="PANTHER" id="PTHR13285:SF23">
    <property type="entry name" value="TEICHOIC ACID D-ALANYLTRANSFERASE"/>
    <property type="match status" value="1"/>
</dbReference>
<feature type="transmembrane region" description="Helical" evidence="14">
    <location>
        <begin position="78"/>
        <end position="96"/>
    </location>
</feature>
<evidence type="ECO:0000256" key="14">
    <source>
        <dbReference type="SAM" id="Phobius"/>
    </source>
</evidence>
<keyword evidence="5 13" id="KW-1003">Cell membrane</keyword>
<dbReference type="RefSeq" id="WP_319615283.1">
    <property type="nucleotide sequence ID" value="NZ_JAWXYB010000018.1"/>
</dbReference>
<dbReference type="InterPro" id="IPR004299">
    <property type="entry name" value="MBOAT_fam"/>
</dbReference>
<dbReference type="InterPro" id="IPR051085">
    <property type="entry name" value="MB_O-acyltransferase"/>
</dbReference>
<evidence type="ECO:0000256" key="10">
    <source>
        <dbReference type="ARBA" id="ARBA00023136"/>
    </source>
</evidence>
<dbReference type="GO" id="GO:0016746">
    <property type="term" value="F:acyltransferase activity"/>
    <property type="evidence" value="ECO:0007669"/>
    <property type="project" value="UniProtKB-KW"/>
</dbReference>
<evidence type="ECO:0000256" key="7">
    <source>
        <dbReference type="ARBA" id="ARBA00022692"/>
    </source>
</evidence>
<keyword evidence="6 13" id="KW-0808">Transferase</keyword>
<dbReference type="InterPro" id="IPR028362">
    <property type="entry name" value="AlgI"/>
</dbReference>
<keyword evidence="7 14" id="KW-0812">Transmembrane</keyword>
<keyword evidence="10 13" id="KW-0472">Membrane</keyword>
<dbReference type="GO" id="GO:0042121">
    <property type="term" value="P:alginic acid biosynthetic process"/>
    <property type="evidence" value="ECO:0007669"/>
    <property type="project" value="UniProtKB-KW"/>
</dbReference>
<dbReference type="Proteomes" id="UP001279553">
    <property type="component" value="Unassembled WGS sequence"/>
</dbReference>
<evidence type="ECO:0000256" key="11">
    <source>
        <dbReference type="ARBA" id="ARBA00023315"/>
    </source>
</evidence>
<dbReference type="GO" id="GO:0005886">
    <property type="term" value="C:plasma membrane"/>
    <property type="evidence" value="ECO:0007669"/>
    <property type="project" value="UniProtKB-SubCell"/>
</dbReference>
<keyword evidence="8" id="KW-0016">Alginate biosynthesis</keyword>
<evidence type="ECO:0000256" key="4">
    <source>
        <dbReference type="ARBA" id="ARBA00016084"/>
    </source>
</evidence>
<feature type="transmembrane region" description="Helical" evidence="14">
    <location>
        <begin position="146"/>
        <end position="166"/>
    </location>
</feature>
<evidence type="ECO:0000256" key="9">
    <source>
        <dbReference type="ARBA" id="ARBA00022989"/>
    </source>
</evidence>
<evidence type="ECO:0000313" key="15">
    <source>
        <dbReference type="EMBL" id="MDX5932432.1"/>
    </source>
</evidence>
<evidence type="ECO:0000256" key="8">
    <source>
        <dbReference type="ARBA" id="ARBA00022841"/>
    </source>
</evidence>
<proteinExistence type="inferred from homology"/>
<organism evidence="15 16">
    <name type="scientific">Acidiphilium acidophilum</name>
    <name type="common">Thiobacillus acidophilus</name>
    <dbReference type="NCBI Taxonomy" id="76588"/>
    <lineage>
        <taxon>Bacteria</taxon>
        <taxon>Pseudomonadati</taxon>
        <taxon>Pseudomonadota</taxon>
        <taxon>Alphaproteobacteria</taxon>
        <taxon>Acetobacterales</taxon>
        <taxon>Acidocellaceae</taxon>
        <taxon>Acidiphilium</taxon>
    </lineage>
</organism>
<evidence type="ECO:0000313" key="16">
    <source>
        <dbReference type="Proteomes" id="UP001279553"/>
    </source>
</evidence>
<feature type="transmembrane region" description="Helical" evidence="14">
    <location>
        <begin position="46"/>
        <end position="66"/>
    </location>
</feature>
<keyword evidence="9 14" id="KW-1133">Transmembrane helix</keyword>
<feature type="transmembrane region" description="Helical" evidence="14">
    <location>
        <begin position="116"/>
        <end position="134"/>
    </location>
</feature>
<dbReference type="PIRSF" id="PIRSF500217">
    <property type="entry name" value="AlgI"/>
    <property type="match status" value="1"/>
</dbReference>
<dbReference type="PIRSF" id="PIRSF016636">
    <property type="entry name" value="AlgI_DltB"/>
    <property type="match status" value="1"/>
</dbReference>
<comment type="caution">
    <text evidence="15">The sequence shown here is derived from an EMBL/GenBank/DDBJ whole genome shotgun (WGS) entry which is preliminary data.</text>
</comment>
<evidence type="ECO:0000256" key="13">
    <source>
        <dbReference type="PIRNR" id="PIRNR016636"/>
    </source>
</evidence>
<dbReference type="AlphaFoldDB" id="A0AAW9DUY0"/>